<dbReference type="EMBL" id="VITN01000006">
    <property type="protein sequence ID" value="TWB20656.1"/>
    <property type="molecule type" value="Genomic_DNA"/>
</dbReference>
<comment type="caution">
    <text evidence="1">The sequence shown here is derived from an EMBL/GenBank/DDBJ whole genome shotgun (WGS) entry which is preliminary data.</text>
</comment>
<gene>
    <name evidence="1" type="ORF">FBZ89_10655</name>
</gene>
<proteinExistence type="predicted"/>
<dbReference type="RefSeq" id="WP_145750176.1">
    <property type="nucleotide sequence ID" value="NZ_VITN01000006.1"/>
</dbReference>
<name>A0A560FGC3_9PROT</name>
<sequence length="207" mass="22255">MSCYSARIILVGALSVGVIASGAVYPAYAAKRKAVDAANDPDQSRFDDPSLGRYMLRSSVLIGLELKRGWGSDGWGRTDFAKAFHLSSDDDFLNNEDAQEGAFSTLLAFQEVALAPLIQRYAGRTFVSSAGVSIKITEAGLVGAAQRVGSAAVIAYFQTYDGRDTRGLADAMPSRFQQVERRLAGFQNIPYTDLNGTKKPSAKGDKK</sequence>
<evidence type="ECO:0000313" key="1">
    <source>
        <dbReference type="EMBL" id="TWB20656.1"/>
    </source>
</evidence>
<dbReference type="Proteomes" id="UP000319859">
    <property type="component" value="Unassembled WGS sequence"/>
</dbReference>
<organism evidence="1 2">
    <name type="scientific">Nitrospirillum amazonense</name>
    <dbReference type="NCBI Taxonomy" id="28077"/>
    <lineage>
        <taxon>Bacteria</taxon>
        <taxon>Pseudomonadati</taxon>
        <taxon>Pseudomonadota</taxon>
        <taxon>Alphaproteobacteria</taxon>
        <taxon>Rhodospirillales</taxon>
        <taxon>Azospirillaceae</taxon>
        <taxon>Nitrospirillum</taxon>
    </lineage>
</organism>
<evidence type="ECO:0000313" key="2">
    <source>
        <dbReference type="Proteomes" id="UP000319859"/>
    </source>
</evidence>
<protein>
    <submittedName>
        <fullName evidence="1">Uncharacterized protein</fullName>
    </submittedName>
</protein>
<dbReference type="OrthoDB" id="7258228at2"/>
<accession>A0A560FGC3</accession>
<dbReference type="AlphaFoldDB" id="A0A560FGC3"/>
<reference evidence="1 2" key="1">
    <citation type="submission" date="2019-06" db="EMBL/GenBank/DDBJ databases">
        <title>Genomic Encyclopedia of Type Strains, Phase IV (KMG-V): Genome sequencing to study the core and pangenomes of soil and plant-associated prokaryotes.</title>
        <authorList>
            <person name="Whitman W."/>
        </authorList>
    </citation>
    <scope>NUCLEOTIDE SEQUENCE [LARGE SCALE GENOMIC DNA]</scope>
    <source>
        <strain evidence="1 2">BR 11880</strain>
    </source>
</reference>